<evidence type="ECO:0000259" key="2">
    <source>
        <dbReference type="PROSITE" id="PS51767"/>
    </source>
</evidence>
<gene>
    <name evidence="3" type="primary">ga17078</name>
    <name evidence="3" type="ORF">PR202_ga17078</name>
</gene>
<dbReference type="AlphaFoldDB" id="A0AAV5CP20"/>
<dbReference type="InterPro" id="IPR001461">
    <property type="entry name" value="Aspartic_peptidase_A1"/>
</dbReference>
<dbReference type="Pfam" id="PF14541">
    <property type="entry name" value="TAXi_C"/>
    <property type="match status" value="1"/>
</dbReference>
<dbReference type="SUPFAM" id="SSF50630">
    <property type="entry name" value="Acid proteases"/>
    <property type="match status" value="1"/>
</dbReference>
<dbReference type="GO" id="GO:0004190">
    <property type="term" value="F:aspartic-type endopeptidase activity"/>
    <property type="evidence" value="ECO:0007669"/>
    <property type="project" value="InterPro"/>
</dbReference>
<feature type="domain" description="Peptidase A1" evidence="2">
    <location>
        <begin position="1"/>
        <end position="116"/>
    </location>
</feature>
<sequence length="120" mass="12935">MIVDSGQIVTRLQTTPYDALQAAFRKAMAAYPRLHNGDLDTCYNFTGYGNVTVPRIALTFAGGATVDLHVPHGILLKNCLAFEESGPDIGLGMIGNVNTRTLQVLYDVGRSQVGFRSDAC</sequence>
<organism evidence="3 4">
    <name type="scientific">Eleusine coracana subsp. coracana</name>
    <dbReference type="NCBI Taxonomy" id="191504"/>
    <lineage>
        <taxon>Eukaryota</taxon>
        <taxon>Viridiplantae</taxon>
        <taxon>Streptophyta</taxon>
        <taxon>Embryophyta</taxon>
        <taxon>Tracheophyta</taxon>
        <taxon>Spermatophyta</taxon>
        <taxon>Magnoliopsida</taxon>
        <taxon>Liliopsida</taxon>
        <taxon>Poales</taxon>
        <taxon>Poaceae</taxon>
        <taxon>PACMAD clade</taxon>
        <taxon>Chloridoideae</taxon>
        <taxon>Cynodonteae</taxon>
        <taxon>Eleusininae</taxon>
        <taxon>Eleusine</taxon>
    </lineage>
</organism>
<dbReference type="InterPro" id="IPR032799">
    <property type="entry name" value="TAXi_C"/>
</dbReference>
<accession>A0AAV5CP20</accession>
<protein>
    <recommendedName>
        <fullName evidence="2">Peptidase A1 domain-containing protein</fullName>
    </recommendedName>
</protein>
<dbReference type="EMBL" id="BQKI01000008">
    <property type="protein sequence ID" value="GJM99935.1"/>
    <property type="molecule type" value="Genomic_DNA"/>
</dbReference>
<comment type="caution">
    <text evidence="3">The sequence shown here is derived from an EMBL/GenBank/DDBJ whole genome shotgun (WGS) entry which is preliminary data.</text>
</comment>
<keyword evidence="4" id="KW-1185">Reference proteome</keyword>
<evidence type="ECO:0000313" key="3">
    <source>
        <dbReference type="EMBL" id="GJM99935.1"/>
    </source>
</evidence>
<reference evidence="3" key="2">
    <citation type="submission" date="2021-12" db="EMBL/GenBank/DDBJ databases">
        <title>Resequencing data analysis of finger millet.</title>
        <authorList>
            <person name="Hatakeyama M."/>
            <person name="Aluri S."/>
            <person name="Balachadran M.T."/>
            <person name="Sivarajan S.R."/>
            <person name="Poveda L."/>
            <person name="Shimizu-Inatsugi R."/>
            <person name="Schlapbach R."/>
            <person name="Sreeman S.M."/>
            <person name="Shimizu K.K."/>
        </authorList>
    </citation>
    <scope>NUCLEOTIDE SEQUENCE</scope>
</reference>
<evidence type="ECO:0000313" key="4">
    <source>
        <dbReference type="Proteomes" id="UP001054889"/>
    </source>
</evidence>
<dbReference type="InterPro" id="IPR033121">
    <property type="entry name" value="PEPTIDASE_A1"/>
</dbReference>
<name>A0AAV5CP20_ELECO</name>
<comment type="similarity">
    <text evidence="1">Belongs to the peptidase A1 family.</text>
</comment>
<dbReference type="InterPro" id="IPR021109">
    <property type="entry name" value="Peptidase_aspartic_dom_sf"/>
</dbReference>
<dbReference type="PANTHER" id="PTHR13683:SF790">
    <property type="entry name" value="PEPTIDASE A1 DOMAIN-CONTAINING PROTEIN"/>
    <property type="match status" value="1"/>
</dbReference>
<dbReference type="Proteomes" id="UP001054889">
    <property type="component" value="Unassembled WGS sequence"/>
</dbReference>
<dbReference type="Gene3D" id="2.40.70.10">
    <property type="entry name" value="Acid Proteases"/>
    <property type="match status" value="1"/>
</dbReference>
<dbReference type="GO" id="GO:0006508">
    <property type="term" value="P:proteolysis"/>
    <property type="evidence" value="ECO:0007669"/>
    <property type="project" value="InterPro"/>
</dbReference>
<dbReference type="PROSITE" id="PS51767">
    <property type="entry name" value="PEPTIDASE_A1"/>
    <property type="match status" value="1"/>
</dbReference>
<reference evidence="3" key="1">
    <citation type="journal article" date="2018" name="DNA Res.">
        <title>Multiple hybrid de novo genome assembly of finger millet, an orphan allotetraploid crop.</title>
        <authorList>
            <person name="Hatakeyama M."/>
            <person name="Aluri S."/>
            <person name="Balachadran M.T."/>
            <person name="Sivarajan S.R."/>
            <person name="Patrignani A."/>
            <person name="Gruter S."/>
            <person name="Poveda L."/>
            <person name="Shimizu-Inatsugi R."/>
            <person name="Baeten J."/>
            <person name="Francoijs K.J."/>
            <person name="Nataraja K.N."/>
            <person name="Reddy Y.A.N."/>
            <person name="Phadnis S."/>
            <person name="Ravikumar R.L."/>
            <person name="Schlapbach R."/>
            <person name="Sreeman S.M."/>
            <person name="Shimizu K.K."/>
        </authorList>
    </citation>
    <scope>NUCLEOTIDE SEQUENCE</scope>
</reference>
<dbReference type="PANTHER" id="PTHR13683">
    <property type="entry name" value="ASPARTYL PROTEASES"/>
    <property type="match status" value="1"/>
</dbReference>
<evidence type="ECO:0000256" key="1">
    <source>
        <dbReference type="ARBA" id="ARBA00007447"/>
    </source>
</evidence>
<proteinExistence type="inferred from homology"/>